<comment type="similarity">
    <text evidence="6">Belongs to the mannitol dehydrogenase family. UxuB subfamily.</text>
</comment>
<evidence type="ECO:0000313" key="10">
    <source>
        <dbReference type="Proteomes" id="UP000199092"/>
    </source>
</evidence>
<dbReference type="PANTHER" id="PTHR43362:SF1">
    <property type="entry name" value="MANNITOL DEHYDROGENASE 2-RELATED"/>
    <property type="match status" value="1"/>
</dbReference>
<dbReference type="GO" id="GO:0008926">
    <property type="term" value="F:mannitol-1-phosphate 5-dehydrogenase activity"/>
    <property type="evidence" value="ECO:0007669"/>
    <property type="project" value="UniProtKB-EC"/>
</dbReference>
<dbReference type="FunFam" id="3.40.50.720:FF:000129">
    <property type="entry name" value="D-mannonate oxidoreductase"/>
    <property type="match status" value="1"/>
</dbReference>
<dbReference type="OrthoDB" id="271711at2"/>
<evidence type="ECO:0000259" key="8">
    <source>
        <dbReference type="Pfam" id="PF08125"/>
    </source>
</evidence>
<dbReference type="Gene3D" id="1.10.1040.10">
    <property type="entry name" value="N-(1-d-carboxylethyl)-l-norvaline Dehydrogenase, domain 2"/>
    <property type="match status" value="1"/>
</dbReference>
<keyword evidence="4" id="KW-0520">NAD</keyword>
<reference evidence="9 10" key="1">
    <citation type="submission" date="2016-10" db="EMBL/GenBank/DDBJ databases">
        <authorList>
            <person name="de Groot N.N."/>
        </authorList>
    </citation>
    <scope>NUCLEOTIDE SEQUENCE [LARGE SCALE GENOMIC DNA]</scope>
    <source>
        <strain evidence="9 10">DSM 21741</strain>
    </source>
</reference>
<evidence type="ECO:0000256" key="1">
    <source>
        <dbReference type="ARBA" id="ARBA00012939"/>
    </source>
</evidence>
<gene>
    <name evidence="9" type="ORF">SAMN04488543_3254</name>
</gene>
<dbReference type="PANTHER" id="PTHR43362">
    <property type="entry name" value="MANNITOL DEHYDROGENASE DSF1-RELATED"/>
    <property type="match status" value="1"/>
</dbReference>
<feature type="domain" description="Mannitol dehydrogenase N-terminal" evidence="7">
    <location>
        <begin position="32"/>
        <end position="282"/>
    </location>
</feature>
<comment type="catalytic activity">
    <reaction evidence="5">
        <text>D-mannitol 1-phosphate + NAD(+) = beta-D-fructose 6-phosphate + NADH + H(+)</text>
        <dbReference type="Rhea" id="RHEA:19661"/>
        <dbReference type="ChEBI" id="CHEBI:15378"/>
        <dbReference type="ChEBI" id="CHEBI:57540"/>
        <dbReference type="ChEBI" id="CHEBI:57634"/>
        <dbReference type="ChEBI" id="CHEBI:57945"/>
        <dbReference type="ChEBI" id="CHEBI:61381"/>
        <dbReference type="EC" id="1.1.1.17"/>
    </reaction>
</comment>
<dbReference type="RefSeq" id="WP_091417655.1">
    <property type="nucleotide sequence ID" value="NZ_LT629749.1"/>
</dbReference>
<dbReference type="InterPro" id="IPR000669">
    <property type="entry name" value="Mannitol_DH"/>
</dbReference>
<feature type="domain" description="Mannitol dehydrogenase C-terminal" evidence="8">
    <location>
        <begin position="291"/>
        <end position="472"/>
    </location>
</feature>
<protein>
    <recommendedName>
        <fullName evidence="2">Mannitol-1-phosphate 5-dehydrogenase</fullName>
        <ecNumber evidence="1">1.1.1.17</ecNumber>
    </recommendedName>
</protein>
<dbReference type="Pfam" id="PF08125">
    <property type="entry name" value="Mannitol_dh_C"/>
    <property type="match status" value="1"/>
</dbReference>
<evidence type="ECO:0000313" key="9">
    <source>
        <dbReference type="EMBL" id="SDT18871.1"/>
    </source>
</evidence>
<dbReference type="GO" id="GO:0019594">
    <property type="term" value="P:mannitol metabolic process"/>
    <property type="evidence" value="ECO:0007669"/>
    <property type="project" value="InterPro"/>
</dbReference>
<dbReference type="InterPro" id="IPR050988">
    <property type="entry name" value="Mannitol_DH/Oxidoreductase"/>
</dbReference>
<dbReference type="Gene3D" id="3.40.50.720">
    <property type="entry name" value="NAD(P)-binding Rossmann-like Domain"/>
    <property type="match status" value="1"/>
</dbReference>
<dbReference type="InterPro" id="IPR008927">
    <property type="entry name" value="6-PGluconate_DH-like_C_sf"/>
</dbReference>
<keyword evidence="10" id="KW-1185">Reference proteome</keyword>
<dbReference type="SUPFAM" id="SSF48179">
    <property type="entry name" value="6-phosphogluconate dehydrogenase C-terminal domain-like"/>
    <property type="match status" value="1"/>
</dbReference>
<dbReference type="InterPro" id="IPR013328">
    <property type="entry name" value="6PGD_dom2"/>
</dbReference>
<dbReference type="InterPro" id="IPR023027">
    <property type="entry name" value="Mannitol_DH_CS"/>
</dbReference>
<evidence type="ECO:0000259" key="7">
    <source>
        <dbReference type="Pfam" id="PF01232"/>
    </source>
</evidence>
<dbReference type="STRING" id="546871.SAMN04488543_3254"/>
<accession>A0A1H1YBW2</accession>
<sequence length="498" mass="54295">MTAGALTHLETAQLGALEVPVPGYDRSAVTAGIVHFGVGGFHRAHQAMYLDRLMDQGKALDWGICGVGVMAADARMRDAMAAQDCLYTLVLKAPDGSWTPKVVGSIVDYLFAPDDPEAVIEKMADPATRIVSLTVTEGGYNFSPVTGEFDAENPAVQADLAPGAAPATTFGLVTEALARRRDRGVPPFTVMSCDNIPGNGHMAQQVFAAFAELRDPGLGAWVREEVRFPNSMVDRITPVTTEDDKVQIAARFGLDDAWPVVCEPFTQWVLEDQFTLGRPPLEEVGVQVVADVEPYELMKLRLLNASHQALCYFGHLAGYRLVHEVAQDPLFARFLRAYMDDEGTPTLPPVPGMDLEAYKSELIARFSNDAVRDTVARLCAESSDRIPKWLLPVIRINLAAGRGTRLAAAVVASWARYAEAVDEQGEPIQVVDRLAEELTATARRQQDEPLAFVANRRLFGDLVDEPGFTGPYLETLTSLHEHGARVTLERLMAPARAV</sequence>
<evidence type="ECO:0000256" key="4">
    <source>
        <dbReference type="ARBA" id="ARBA00023027"/>
    </source>
</evidence>
<evidence type="ECO:0000256" key="2">
    <source>
        <dbReference type="ARBA" id="ARBA00016219"/>
    </source>
</evidence>
<dbReference type="InterPro" id="IPR013131">
    <property type="entry name" value="Mannitol_DH_N"/>
</dbReference>
<evidence type="ECO:0000256" key="6">
    <source>
        <dbReference type="ARBA" id="ARBA00061451"/>
    </source>
</evidence>
<dbReference type="EMBL" id="LT629749">
    <property type="protein sequence ID" value="SDT18871.1"/>
    <property type="molecule type" value="Genomic_DNA"/>
</dbReference>
<evidence type="ECO:0000256" key="5">
    <source>
        <dbReference type="ARBA" id="ARBA00048615"/>
    </source>
</evidence>
<dbReference type="AlphaFoldDB" id="A0A1H1YBW2"/>
<dbReference type="EC" id="1.1.1.17" evidence="1"/>
<organism evidence="9 10">
    <name type="scientific">Friedmanniella luteola</name>
    <dbReference type="NCBI Taxonomy" id="546871"/>
    <lineage>
        <taxon>Bacteria</taxon>
        <taxon>Bacillati</taxon>
        <taxon>Actinomycetota</taxon>
        <taxon>Actinomycetes</taxon>
        <taxon>Propionibacteriales</taxon>
        <taxon>Nocardioidaceae</taxon>
        <taxon>Friedmanniella</taxon>
    </lineage>
</organism>
<dbReference type="Pfam" id="PF01232">
    <property type="entry name" value="Mannitol_dh"/>
    <property type="match status" value="1"/>
</dbReference>
<dbReference type="PRINTS" id="PR00084">
    <property type="entry name" value="MTLDHDRGNASE"/>
</dbReference>
<name>A0A1H1YBW2_9ACTN</name>
<dbReference type="InterPro" id="IPR013118">
    <property type="entry name" value="Mannitol_DH_C"/>
</dbReference>
<dbReference type="InterPro" id="IPR036291">
    <property type="entry name" value="NAD(P)-bd_dom_sf"/>
</dbReference>
<dbReference type="SUPFAM" id="SSF51735">
    <property type="entry name" value="NAD(P)-binding Rossmann-fold domains"/>
    <property type="match status" value="1"/>
</dbReference>
<proteinExistence type="inferred from homology"/>
<evidence type="ECO:0000256" key="3">
    <source>
        <dbReference type="ARBA" id="ARBA00023002"/>
    </source>
</evidence>
<dbReference type="Proteomes" id="UP000199092">
    <property type="component" value="Chromosome I"/>
</dbReference>
<keyword evidence="3" id="KW-0560">Oxidoreductase</keyword>
<dbReference type="PROSITE" id="PS00974">
    <property type="entry name" value="MANNITOL_DHGENASE"/>
    <property type="match status" value="1"/>
</dbReference>